<evidence type="ECO:0000259" key="8">
    <source>
        <dbReference type="PROSITE" id="PS00624"/>
    </source>
</evidence>
<organism evidence="9 10">
    <name type="scientific">Caenimonas aquaedulcis</name>
    <dbReference type="NCBI Taxonomy" id="2793270"/>
    <lineage>
        <taxon>Bacteria</taxon>
        <taxon>Pseudomonadati</taxon>
        <taxon>Pseudomonadota</taxon>
        <taxon>Betaproteobacteria</taxon>
        <taxon>Burkholderiales</taxon>
        <taxon>Comamonadaceae</taxon>
        <taxon>Caenimonas</taxon>
    </lineage>
</organism>
<sequence>MASGAQPSGASFDYVIVGAGSAGCVLANRLSEGGRHTVLLLEAGGKDSNYNIHVPILVANILRDERLTWPLMTEPQTFLKGQRQLWVQGKVLGGSSSINGNLYVRGDPAEYDAWATRGCNGWSYADLLPYFRKLEDFPSGDPRVRGHGGPVGCTQLRDFDPLSNAFIDACEQAGSPRRADYNDGESYEGTFYSQYSTRKGFRSSTAVAYLRPAQGRANLTVVTGALATQVHFEGTRATGVDYVADGAKHHATAHREVILSAGALHTPKLLELSGVGNAQILQARGIAVTHHLPGVGENLRDHTATRLTFECNQHITINDIARSPWLKMKEGLRFLFKREGLLTISSSTAQTNLRASPQSPRADLLLRLQPFSGKDRYARTPKLGMDAFPGFTISIGILNPRSVGSLHVKSPDPNEQAAMDPRYLSDEHDLRMYVQGIRIAREVAAQPALKKLIVRETRPGPVVHDEATVVDYIKSTVQTSWHMVGTCRMGHDEMAVVDPQLRVRGLANLRVVDASVFPTIPSSNTNIPTIAVAEKAADLIAAG</sequence>
<keyword evidence="10" id="KW-1185">Reference proteome</keyword>
<evidence type="ECO:0000256" key="3">
    <source>
        <dbReference type="ARBA" id="ARBA00022630"/>
    </source>
</evidence>
<comment type="cofactor">
    <cofactor evidence="1 5">
        <name>FAD</name>
        <dbReference type="ChEBI" id="CHEBI:57692"/>
    </cofactor>
</comment>
<protein>
    <submittedName>
        <fullName evidence="9">GMC family oxidoreductase N-terminal domain-containing protein</fullName>
    </submittedName>
</protein>
<dbReference type="Pfam" id="PF05199">
    <property type="entry name" value="GMC_oxred_C"/>
    <property type="match status" value="1"/>
</dbReference>
<comment type="similarity">
    <text evidence="2 6">Belongs to the GMC oxidoreductase family.</text>
</comment>
<evidence type="ECO:0000313" key="9">
    <source>
        <dbReference type="EMBL" id="MBG9390679.1"/>
    </source>
</evidence>
<feature type="domain" description="Glucose-methanol-choline oxidoreductase N-terminal" evidence="8">
    <location>
        <begin position="262"/>
        <end position="276"/>
    </location>
</feature>
<evidence type="ECO:0000256" key="4">
    <source>
        <dbReference type="ARBA" id="ARBA00022827"/>
    </source>
</evidence>
<feature type="domain" description="Glucose-methanol-choline oxidoreductase N-terminal" evidence="7">
    <location>
        <begin position="89"/>
        <end position="112"/>
    </location>
</feature>
<dbReference type="Proteomes" id="UP000651050">
    <property type="component" value="Unassembled WGS sequence"/>
</dbReference>
<dbReference type="InterPro" id="IPR007867">
    <property type="entry name" value="GMC_OxRtase_C"/>
</dbReference>
<feature type="binding site" evidence="5">
    <location>
        <position position="91"/>
    </location>
    <ligand>
        <name>FAD</name>
        <dbReference type="ChEBI" id="CHEBI:57692"/>
    </ligand>
</feature>
<dbReference type="RefSeq" id="WP_196988656.1">
    <property type="nucleotide sequence ID" value="NZ_JADWYS010000002.1"/>
</dbReference>
<gene>
    <name evidence="9" type="ORF">I5803_21790</name>
</gene>
<dbReference type="SUPFAM" id="SSF51905">
    <property type="entry name" value="FAD/NAD(P)-binding domain"/>
    <property type="match status" value="1"/>
</dbReference>
<evidence type="ECO:0000256" key="5">
    <source>
        <dbReference type="PIRSR" id="PIRSR000137-2"/>
    </source>
</evidence>
<dbReference type="SUPFAM" id="SSF54373">
    <property type="entry name" value="FAD-linked reductases, C-terminal domain"/>
    <property type="match status" value="1"/>
</dbReference>
<dbReference type="PIRSF" id="PIRSF000137">
    <property type="entry name" value="Alcohol_oxidase"/>
    <property type="match status" value="1"/>
</dbReference>
<evidence type="ECO:0000256" key="1">
    <source>
        <dbReference type="ARBA" id="ARBA00001974"/>
    </source>
</evidence>
<dbReference type="GO" id="GO:0016614">
    <property type="term" value="F:oxidoreductase activity, acting on CH-OH group of donors"/>
    <property type="evidence" value="ECO:0007669"/>
    <property type="project" value="InterPro"/>
</dbReference>
<keyword evidence="4 5" id="KW-0274">FAD</keyword>
<dbReference type="EMBL" id="JADWYS010000002">
    <property type="protein sequence ID" value="MBG9390679.1"/>
    <property type="molecule type" value="Genomic_DNA"/>
</dbReference>
<comment type="caution">
    <text evidence="9">The sequence shown here is derived from an EMBL/GenBank/DDBJ whole genome shotgun (WGS) entry which is preliminary data.</text>
</comment>
<dbReference type="PANTHER" id="PTHR11552:SF147">
    <property type="entry name" value="CHOLINE DEHYDROGENASE, MITOCHONDRIAL"/>
    <property type="match status" value="1"/>
</dbReference>
<dbReference type="PANTHER" id="PTHR11552">
    <property type="entry name" value="GLUCOSE-METHANOL-CHOLINE GMC OXIDOREDUCTASE"/>
    <property type="match status" value="1"/>
</dbReference>
<dbReference type="InterPro" id="IPR000172">
    <property type="entry name" value="GMC_OxRdtase_N"/>
</dbReference>
<evidence type="ECO:0000313" key="10">
    <source>
        <dbReference type="Proteomes" id="UP000651050"/>
    </source>
</evidence>
<evidence type="ECO:0000259" key="7">
    <source>
        <dbReference type="PROSITE" id="PS00623"/>
    </source>
</evidence>
<evidence type="ECO:0000256" key="6">
    <source>
        <dbReference type="RuleBase" id="RU003968"/>
    </source>
</evidence>
<dbReference type="AlphaFoldDB" id="A0A931MJ99"/>
<dbReference type="PROSITE" id="PS00623">
    <property type="entry name" value="GMC_OXRED_1"/>
    <property type="match status" value="1"/>
</dbReference>
<feature type="binding site" evidence="5">
    <location>
        <begin position="481"/>
        <end position="482"/>
    </location>
    <ligand>
        <name>FAD</name>
        <dbReference type="ChEBI" id="CHEBI:57692"/>
    </ligand>
</feature>
<dbReference type="Gene3D" id="3.30.560.10">
    <property type="entry name" value="Glucose Oxidase, domain 3"/>
    <property type="match status" value="1"/>
</dbReference>
<dbReference type="Pfam" id="PF00732">
    <property type="entry name" value="GMC_oxred_N"/>
    <property type="match status" value="1"/>
</dbReference>
<keyword evidence="3 6" id="KW-0285">Flavoprotein</keyword>
<dbReference type="PROSITE" id="PS00624">
    <property type="entry name" value="GMC_OXRED_2"/>
    <property type="match status" value="1"/>
</dbReference>
<dbReference type="InterPro" id="IPR012132">
    <property type="entry name" value="GMC_OxRdtase"/>
</dbReference>
<dbReference type="GO" id="GO:0050660">
    <property type="term" value="F:flavin adenine dinucleotide binding"/>
    <property type="evidence" value="ECO:0007669"/>
    <property type="project" value="InterPro"/>
</dbReference>
<dbReference type="InterPro" id="IPR036188">
    <property type="entry name" value="FAD/NAD-bd_sf"/>
</dbReference>
<evidence type="ECO:0000256" key="2">
    <source>
        <dbReference type="ARBA" id="ARBA00010790"/>
    </source>
</evidence>
<dbReference type="Gene3D" id="3.50.50.60">
    <property type="entry name" value="FAD/NAD(P)-binding domain"/>
    <property type="match status" value="1"/>
</dbReference>
<proteinExistence type="inferred from homology"/>
<name>A0A931MJ99_9BURK</name>
<accession>A0A931MJ99</accession>
<reference evidence="9" key="1">
    <citation type="submission" date="2020-11" db="EMBL/GenBank/DDBJ databases">
        <title>Bacterial whole genome sequence for Caenimonas sp. DR4.4.</title>
        <authorList>
            <person name="Le V."/>
            <person name="Ko S.-R."/>
            <person name="Ahn C.-Y."/>
            <person name="Oh H.-M."/>
        </authorList>
    </citation>
    <scope>NUCLEOTIDE SEQUENCE</scope>
    <source>
        <strain evidence="9">DR4.4</strain>
    </source>
</reference>